<organism evidence="4 5">
    <name type="scientific">Caenorhabditis japonica</name>
    <dbReference type="NCBI Taxonomy" id="281687"/>
    <lineage>
        <taxon>Eukaryota</taxon>
        <taxon>Metazoa</taxon>
        <taxon>Ecdysozoa</taxon>
        <taxon>Nematoda</taxon>
        <taxon>Chromadorea</taxon>
        <taxon>Rhabditida</taxon>
        <taxon>Rhabditina</taxon>
        <taxon>Rhabditomorpha</taxon>
        <taxon>Rhabditoidea</taxon>
        <taxon>Rhabditidae</taxon>
        <taxon>Peloderinae</taxon>
        <taxon>Caenorhabditis</taxon>
    </lineage>
</organism>
<dbReference type="GO" id="GO:0019899">
    <property type="term" value="F:enzyme binding"/>
    <property type="evidence" value="ECO:0007669"/>
    <property type="project" value="UniProtKB-ARBA"/>
</dbReference>
<keyword evidence="1" id="KW-0862">Zinc</keyword>
<reference evidence="4" key="2">
    <citation type="submission" date="2022-06" db="UniProtKB">
        <authorList>
            <consortium name="EnsemblMetazoa"/>
        </authorList>
    </citation>
    <scope>IDENTIFICATION</scope>
    <source>
        <strain evidence="4">DF5081</strain>
    </source>
</reference>
<keyword evidence="5" id="KW-1185">Reference proteome</keyword>
<feature type="domain" description="CCHC-type" evidence="3">
    <location>
        <begin position="190"/>
        <end position="204"/>
    </location>
</feature>
<dbReference type="SUPFAM" id="SSF57756">
    <property type="entry name" value="Retrovirus zinc finger-like domains"/>
    <property type="match status" value="1"/>
</dbReference>
<dbReference type="Pfam" id="PF00098">
    <property type="entry name" value="zf-CCHC"/>
    <property type="match status" value="1"/>
</dbReference>
<dbReference type="Proteomes" id="UP000005237">
    <property type="component" value="Unassembled WGS sequence"/>
</dbReference>
<evidence type="ECO:0000256" key="2">
    <source>
        <dbReference type="SAM" id="MobiDB-lite"/>
    </source>
</evidence>
<dbReference type="AlphaFoldDB" id="A0A8R1I6S0"/>
<feature type="compositionally biased region" description="Basic and acidic residues" evidence="2">
    <location>
        <begin position="29"/>
        <end position="47"/>
    </location>
</feature>
<dbReference type="PROSITE" id="PS50158">
    <property type="entry name" value="ZF_CCHC"/>
    <property type="match status" value="1"/>
</dbReference>
<dbReference type="GO" id="GO:0008270">
    <property type="term" value="F:zinc ion binding"/>
    <property type="evidence" value="ECO:0007669"/>
    <property type="project" value="UniProtKB-KW"/>
</dbReference>
<dbReference type="EnsemblMetazoa" id="CJA22368.1">
    <property type="protein sequence ID" value="CJA22368.1"/>
    <property type="gene ID" value="WBGene00177940"/>
</dbReference>
<sequence length="209" mass="23473">MCDEQEGIPEERLDRLEERMLARFEKALEKATGERKREKEVEDEKPPKVSQKGIQKNIDFNVKIKNILARALASEKLEDGIKEVIEMLKCRTGELVLLDADPSLLQTKEKLEALKAISGGIGGSGSNQDMASILLFSQLSAPKNQSFHNETKRKRPEPGYNKWFRGEGAIRGHGGVQQATGQSRQGKAVKCYKCNGYGHYANECLQRRN</sequence>
<accession>A0A8R1I6S0</accession>
<dbReference type="Gene3D" id="4.10.60.10">
    <property type="entry name" value="Zinc finger, CCHC-type"/>
    <property type="match status" value="1"/>
</dbReference>
<dbReference type="GO" id="GO:0003676">
    <property type="term" value="F:nucleic acid binding"/>
    <property type="evidence" value="ECO:0007669"/>
    <property type="project" value="InterPro"/>
</dbReference>
<evidence type="ECO:0000256" key="1">
    <source>
        <dbReference type="PROSITE-ProRule" id="PRU00047"/>
    </source>
</evidence>
<reference evidence="5" key="1">
    <citation type="submission" date="2010-08" db="EMBL/GenBank/DDBJ databases">
        <authorList>
            <consortium name="Caenorhabditis japonica Sequencing Consortium"/>
            <person name="Wilson R.K."/>
        </authorList>
    </citation>
    <scope>NUCLEOTIDE SEQUENCE [LARGE SCALE GENOMIC DNA]</scope>
    <source>
        <strain evidence="5">DF5081</strain>
    </source>
</reference>
<keyword evidence="1" id="KW-0863">Zinc-finger</keyword>
<evidence type="ECO:0000313" key="4">
    <source>
        <dbReference type="EnsemblMetazoa" id="CJA22368.2"/>
    </source>
</evidence>
<keyword evidence="1" id="KW-0479">Metal-binding</keyword>
<feature type="region of interest" description="Disordered" evidence="2">
    <location>
        <begin position="29"/>
        <end position="52"/>
    </location>
</feature>
<protein>
    <submittedName>
        <fullName evidence="4">CCHC-type domain-containing protein</fullName>
    </submittedName>
</protein>
<proteinExistence type="predicted"/>
<name>A0A8R1I6S0_CAEJA</name>
<dbReference type="InterPro" id="IPR001878">
    <property type="entry name" value="Znf_CCHC"/>
</dbReference>
<evidence type="ECO:0000313" key="5">
    <source>
        <dbReference type="Proteomes" id="UP000005237"/>
    </source>
</evidence>
<dbReference type="SMART" id="SM00343">
    <property type="entry name" value="ZnF_C2HC"/>
    <property type="match status" value="1"/>
</dbReference>
<evidence type="ECO:0000259" key="3">
    <source>
        <dbReference type="PROSITE" id="PS50158"/>
    </source>
</evidence>
<dbReference type="GO" id="GO:0005737">
    <property type="term" value="C:cytoplasm"/>
    <property type="evidence" value="ECO:0007669"/>
    <property type="project" value="UniProtKB-ARBA"/>
</dbReference>
<dbReference type="InterPro" id="IPR036875">
    <property type="entry name" value="Znf_CCHC_sf"/>
</dbReference>
<dbReference type="EnsemblMetazoa" id="CJA22368.2">
    <property type="protein sequence ID" value="CJA22368.2"/>
    <property type="gene ID" value="WBGene00177940"/>
</dbReference>